<dbReference type="InterPro" id="IPR028994">
    <property type="entry name" value="Integrin_alpha_N"/>
</dbReference>
<dbReference type="Proteomes" id="UP000837675">
    <property type="component" value="Unassembled WGS sequence"/>
</dbReference>
<sequence length="53" mass="5558">MPTGVAVGDFNHDGKLDLVNTNTGSDTISVLLGTGIGTFQSIGFITLMILHHM</sequence>
<evidence type="ECO:0000313" key="4">
    <source>
        <dbReference type="Proteomes" id="UP000837675"/>
    </source>
</evidence>
<dbReference type="SUPFAM" id="SSF69318">
    <property type="entry name" value="Integrin alpha N-terminal domain"/>
    <property type="match status" value="1"/>
</dbReference>
<accession>A0A8S4C4D2</accession>
<keyword evidence="1" id="KW-0732">Signal</keyword>
<protein>
    <submittedName>
        <fullName evidence="3">VCBS repeat containing protein</fullName>
    </submittedName>
</protein>
<feature type="transmembrane region" description="Helical" evidence="2">
    <location>
        <begin position="28"/>
        <end position="50"/>
    </location>
</feature>
<keyword evidence="2" id="KW-0812">Transmembrane</keyword>
<evidence type="ECO:0000313" key="3">
    <source>
        <dbReference type="EMBL" id="CAG7599542.1"/>
    </source>
</evidence>
<reference evidence="3" key="1">
    <citation type="submission" date="2021-06" db="EMBL/GenBank/DDBJ databases">
        <authorList>
            <person name="Nardi T."/>
            <person name="Nardi T."/>
        </authorList>
    </citation>
    <scope>NUCLEOTIDE SEQUENCE</scope>
</reference>
<evidence type="ECO:0000256" key="1">
    <source>
        <dbReference type="ARBA" id="ARBA00022729"/>
    </source>
</evidence>
<dbReference type="InterPro" id="IPR013517">
    <property type="entry name" value="FG-GAP"/>
</dbReference>
<dbReference type="EMBL" id="CAJVAF010000346">
    <property type="protein sequence ID" value="CAG7599542.1"/>
    <property type="molecule type" value="Genomic_DNA"/>
</dbReference>
<dbReference type="Gene3D" id="2.30.30.100">
    <property type="match status" value="1"/>
</dbReference>
<gene>
    <name evidence="3" type="ORF">MHYMCMPASI_01107</name>
</gene>
<keyword evidence="4" id="KW-1185">Reference proteome</keyword>
<organism evidence="3 4">
    <name type="scientific">Hyalomma marginatum</name>
    <dbReference type="NCBI Taxonomy" id="34627"/>
    <lineage>
        <taxon>Eukaryota</taxon>
        <taxon>Metazoa</taxon>
        <taxon>Ecdysozoa</taxon>
        <taxon>Arthropoda</taxon>
        <taxon>Chelicerata</taxon>
        <taxon>Arachnida</taxon>
        <taxon>Acari</taxon>
        <taxon>Parasitiformes</taxon>
        <taxon>Ixodida</taxon>
        <taxon>Ixodoidea</taxon>
        <taxon>Ixodidae</taxon>
        <taxon>Hyalomminae</taxon>
        <taxon>Hyalomma</taxon>
    </lineage>
</organism>
<keyword evidence="2" id="KW-0472">Membrane</keyword>
<proteinExistence type="predicted"/>
<name>A0A8S4C4D2_9ACAR</name>
<dbReference type="AlphaFoldDB" id="A0A8S4C4D2"/>
<comment type="caution">
    <text evidence="3">The sequence shown here is derived from an EMBL/GenBank/DDBJ whole genome shotgun (WGS) entry which is preliminary data.</text>
</comment>
<evidence type="ECO:0000256" key="2">
    <source>
        <dbReference type="SAM" id="Phobius"/>
    </source>
</evidence>
<dbReference type="Pfam" id="PF01839">
    <property type="entry name" value="FG-GAP"/>
    <property type="match status" value="1"/>
</dbReference>
<keyword evidence="2" id="KW-1133">Transmembrane helix</keyword>